<feature type="transmembrane region" description="Helical" evidence="6">
    <location>
        <begin position="286"/>
        <end position="307"/>
    </location>
</feature>
<protein>
    <submittedName>
        <fullName evidence="8">Tartrate transporter</fullName>
    </submittedName>
</protein>
<dbReference type="CDD" id="cd17319">
    <property type="entry name" value="MFS_ExuT_GudP_like"/>
    <property type="match status" value="1"/>
</dbReference>
<dbReference type="PANTHER" id="PTHR43791:SF36">
    <property type="entry name" value="TRANSPORTER, PUTATIVE (AFU_ORTHOLOGUE AFUA_6G08340)-RELATED"/>
    <property type="match status" value="1"/>
</dbReference>
<comment type="caution">
    <text evidence="8">The sequence shown here is derived from an EMBL/GenBank/DDBJ whole genome shotgun (WGS) entry which is preliminary data.</text>
</comment>
<dbReference type="SUPFAM" id="SSF103473">
    <property type="entry name" value="MFS general substrate transporter"/>
    <property type="match status" value="1"/>
</dbReference>
<accession>A0ABM8TWR3</accession>
<dbReference type="EMBL" id="CAJPVI010000123">
    <property type="protein sequence ID" value="CAG2161298.1"/>
    <property type="molecule type" value="Genomic_DNA"/>
</dbReference>
<evidence type="ECO:0000256" key="6">
    <source>
        <dbReference type="SAM" id="Phobius"/>
    </source>
</evidence>
<feature type="transmembrane region" description="Helical" evidence="6">
    <location>
        <begin position="343"/>
        <end position="364"/>
    </location>
</feature>
<feature type="transmembrane region" description="Helical" evidence="6">
    <location>
        <begin position="253"/>
        <end position="274"/>
    </location>
</feature>
<feature type="transmembrane region" description="Helical" evidence="6">
    <location>
        <begin position="25"/>
        <end position="43"/>
    </location>
</feature>
<feature type="transmembrane region" description="Helical" evidence="6">
    <location>
        <begin position="188"/>
        <end position="210"/>
    </location>
</feature>
<feature type="transmembrane region" description="Helical" evidence="6">
    <location>
        <begin position="119"/>
        <end position="144"/>
    </location>
</feature>
<evidence type="ECO:0000256" key="4">
    <source>
        <dbReference type="ARBA" id="ARBA00022989"/>
    </source>
</evidence>
<feature type="domain" description="Major facilitator superfamily (MFS) profile" evidence="7">
    <location>
        <begin position="29"/>
        <end position="434"/>
    </location>
</feature>
<dbReference type="PANTHER" id="PTHR43791">
    <property type="entry name" value="PERMEASE-RELATED"/>
    <property type="match status" value="1"/>
</dbReference>
<evidence type="ECO:0000256" key="5">
    <source>
        <dbReference type="ARBA" id="ARBA00023136"/>
    </source>
</evidence>
<dbReference type="InterPro" id="IPR036259">
    <property type="entry name" value="MFS_trans_sf"/>
</dbReference>
<feature type="transmembrane region" description="Helical" evidence="6">
    <location>
        <begin position="95"/>
        <end position="113"/>
    </location>
</feature>
<keyword evidence="9" id="KW-1185">Reference proteome</keyword>
<organism evidence="8 9">
    <name type="scientific">Cupriavidus numazuensis</name>
    <dbReference type="NCBI Taxonomy" id="221992"/>
    <lineage>
        <taxon>Bacteria</taxon>
        <taxon>Pseudomonadati</taxon>
        <taxon>Pseudomonadota</taxon>
        <taxon>Betaproteobacteria</taxon>
        <taxon>Burkholderiales</taxon>
        <taxon>Burkholderiaceae</taxon>
        <taxon>Cupriavidus</taxon>
    </lineage>
</organism>
<keyword evidence="3 6" id="KW-0812">Transmembrane</keyword>
<sequence length="437" mass="47048">MTIPTTAPGLPGQLLAESDTAYRKVAWRLVPLLFLCYIVAYLDRVNVGFAKLQMLADLQLSETVYGLGAGIFFLGYFLFEVPSNLILHRFGARRWIARIMVSWGLLSAAMMLVKSPTSFYVLRFLLGVAEAGFFPGIILYLTYWFPAQRRTRVTSLFLAAIPVSGIVGGPLSGWILKYMAGTAGLAGWQWMFVLQGLPTVLVGVLVLKYLDDHPSAARWLSRDERDRIAHDIAAEQAQKAETHVGAVLKSGRVWVLALVYFAFVSGLYGVSFWLPSIIRGMGVADPLQIGLLSAVPWACGVVAMYFVAGSADRHLEQRWHAALAALTGAAGLVLAVAMHGNQWLALAGLTLATMGILATLPVFWGLPTMLLGGAGAAAGIALINSFGNLSGFSAPFLVGLIHDATHSTDAGLYMLAAWLVAGAALVLRLPSDRASRR</sequence>
<feature type="transmembrane region" description="Helical" evidence="6">
    <location>
        <begin position="156"/>
        <end position="176"/>
    </location>
</feature>
<dbReference type="Pfam" id="PF07690">
    <property type="entry name" value="MFS_1"/>
    <property type="match status" value="1"/>
</dbReference>
<keyword evidence="2" id="KW-0813">Transport</keyword>
<keyword evidence="4 6" id="KW-1133">Transmembrane helix</keyword>
<evidence type="ECO:0000256" key="1">
    <source>
        <dbReference type="ARBA" id="ARBA00004141"/>
    </source>
</evidence>
<feature type="transmembrane region" description="Helical" evidence="6">
    <location>
        <begin position="376"/>
        <end position="398"/>
    </location>
</feature>
<dbReference type="RefSeq" id="WP_244874276.1">
    <property type="nucleotide sequence ID" value="NZ_CAJPVI010000123.1"/>
</dbReference>
<dbReference type="InterPro" id="IPR011701">
    <property type="entry name" value="MFS"/>
</dbReference>
<dbReference type="PROSITE" id="PS50850">
    <property type="entry name" value="MFS"/>
    <property type="match status" value="1"/>
</dbReference>
<proteinExistence type="predicted"/>
<dbReference type="InterPro" id="IPR020846">
    <property type="entry name" value="MFS_dom"/>
</dbReference>
<evidence type="ECO:0000259" key="7">
    <source>
        <dbReference type="PROSITE" id="PS50850"/>
    </source>
</evidence>
<name>A0ABM8TWR3_9BURK</name>
<gene>
    <name evidence="8" type="primary">ttuB_9</name>
    <name evidence="8" type="ORF">LMG26411_08140</name>
</gene>
<reference evidence="8 9" key="1">
    <citation type="submission" date="2021-03" db="EMBL/GenBank/DDBJ databases">
        <authorList>
            <person name="Peeters C."/>
        </authorList>
    </citation>
    <scope>NUCLEOTIDE SEQUENCE [LARGE SCALE GENOMIC DNA]</scope>
    <source>
        <strain evidence="8 9">LMG 26411</strain>
    </source>
</reference>
<dbReference type="Gene3D" id="1.20.1250.20">
    <property type="entry name" value="MFS general substrate transporter like domains"/>
    <property type="match status" value="2"/>
</dbReference>
<evidence type="ECO:0000313" key="8">
    <source>
        <dbReference type="EMBL" id="CAG2161298.1"/>
    </source>
</evidence>
<comment type="subcellular location">
    <subcellularLocation>
        <location evidence="1">Membrane</location>
        <topology evidence="1">Multi-pass membrane protein</topology>
    </subcellularLocation>
</comment>
<evidence type="ECO:0000256" key="2">
    <source>
        <dbReference type="ARBA" id="ARBA00022448"/>
    </source>
</evidence>
<feature type="transmembrane region" description="Helical" evidence="6">
    <location>
        <begin position="319"/>
        <end position="337"/>
    </location>
</feature>
<keyword evidence="5 6" id="KW-0472">Membrane</keyword>
<feature type="transmembrane region" description="Helical" evidence="6">
    <location>
        <begin position="63"/>
        <end position="83"/>
    </location>
</feature>
<evidence type="ECO:0000256" key="3">
    <source>
        <dbReference type="ARBA" id="ARBA00022692"/>
    </source>
</evidence>
<dbReference type="Proteomes" id="UP000672657">
    <property type="component" value="Unassembled WGS sequence"/>
</dbReference>
<feature type="transmembrane region" description="Helical" evidence="6">
    <location>
        <begin position="410"/>
        <end position="429"/>
    </location>
</feature>
<evidence type="ECO:0000313" key="9">
    <source>
        <dbReference type="Proteomes" id="UP000672657"/>
    </source>
</evidence>